<protein>
    <submittedName>
        <fullName evidence="2">Uncharacterized protein</fullName>
    </submittedName>
</protein>
<proteinExistence type="predicted"/>
<keyword evidence="3" id="KW-1185">Reference proteome</keyword>
<evidence type="ECO:0000313" key="3">
    <source>
        <dbReference type="Proteomes" id="UP001175226"/>
    </source>
</evidence>
<dbReference type="AlphaFoldDB" id="A0AA39MSI6"/>
<name>A0AA39MSI6_9AGAR</name>
<feature type="signal peptide" evidence="1">
    <location>
        <begin position="1"/>
        <end position="20"/>
    </location>
</feature>
<comment type="caution">
    <text evidence="2">The sequence shown here is derived from an EMBL/GenBank/DDBJ whole genome shotgun (WGS) entry which is preliminary data.</text>
</comment>
<dbReference type="Proteomes" id="UP001175226">
    <property type="component" value="Unassembled WGS sequence"/>
</dbReference>
<organism evidence="2 3">
    <name type="scientific">Armillaria borealis</name>
    <dbReference type="NCBI Taxonomy" id="47425"/>
    <lineage>
        <taxon>Eukaryota</taxon>
        <taxon>Fungi</taxon>
        <taxon>Dikarya</taxon>
        <taxon>Basidiomycota</taxon>
        <taxon>Agaricomycotina</taxon>
        <taxon>Agaricomycetes</taxon>
        <taxon>Agaricomycetidae</taxon>
        <taxon>Agaricales</taxon>
        <taxon>Marasmiineae</taxon>
        <taxon>Physalacriaceae</taxon>
        <taxon>Armillaria</taxon>
    </lineage>
</organism>
<dbReference type="EMBL" id="JAUEPT010000019">
    <property type="protein sequence ID" value="KAK0444424.1"/>
    <property type="molecule type" value="Genomic_DNA"/>
</dbReference>
<keyword evidence="1" id="KW-0732">Signal</keyword>
<sequence>MRLFTTFSFLIIWRLYFLLGECRLNCRAPQYTKGDKITIKVKSSTMGVSKNKEYECTVMCRVCEKVVRLGPTNTYTLEPWDRHKKSCRGSRIRKGRGFDVSAVLSIIVGVVKADMSVMKDLMSSDIMEAMEERFRLMVSTVILLLVTVNLSLDTGRI</sequence>
<evidence type="ECO:0000313" key="2">
    <source>
        <dbReference type="EMBL" id="KAK0444424.1"/>
    </source>
</evidence>
<feature type="chain" id="PRO_5041336691" evidence="1">
    <location>
        <begin position="21"/>
        <end position="157"/>
    </location>
</feature>
<accession>A0AA39MSI6</accession>
<evidence type="ECO:0000256" key="1">
    <source>
        <dbReference type="SAM" id="SignalP"/>
    </source>
</evidence>
<reference evidence="2" key="1">
    <citation type="submission" date="2023-06" db="EMBL/GenBank/DDBJ databases">
        <authorList>
            <consortium name="Lawrence Berkeley National Laboratory"/>
            <person name="Ahrendt S."/>
            <person name="Sahu N."/>
            <person name="Indic B."/>
            <person name="Wong-Bajracharya J."/>
            <person name="Merenyi Z."/>
            <person name="Ke H.-M."/>
            <person name="Monk M."/>
            <person name="Kocsube S."/>
            <person name="Drula E."/>
            <person name="Lipzen A."/>
            <person name="Balint B."/>
            <person name="Henrissat B."/>
            <person name="Andreopoulos B."/>
            <person name="Martin F.M."/>
            <person name="Harder C.B."/>
            <person name="Rigling D."/>
            <person name="Ford K.L."/>
            <person name="Foster G.D."/>
            <person name="Pangilinan J."/>
            <person name="Papanicolaou A."/>
            <person name="Barry K."/>
            <person name="LaButti K."/>
            <person name="Viragh M."/>
            <person name="Koriabine M."/>
            <person name="Yan M."/>
            <person name="Riley R."/>
            <person name="Champramary S."/>
            <person name="Plett K.L."/>
            <person name="Tsai I.J."/>
            <person name="Slot J."/>
            <person name="Sipos G."/>
            <person name="Plett J."/>
            <person name="Nagy L.G."/>
            <person name="Grigoriev I.V."/>
        </authorList>
    </citation>
    <scope>NUCLEOTIDE SEQUENCE</scope>
    <source>
        <strain evidence="2">FPL87.14</strain>
    </source>
</reference>
<gene>
    <name evidence="2" type="ORF">EV421DRAFT_1800987</name>
</gene>